<protein>
    <submittedName>
        <fullName evidence="2">Uncharacterized protein</fullName>
    </submittedName>
</protein>
<keyword evidence="1" id="KW-0812">Transmembrane</keyword>
<dbReference type="AlphaFoldDB" id="A0A6C0C702"/>
<evidence type="ECO:0000256" key="1">
    <source>
        <dbReference type="SAM" id="Phobius"/>
    </source>
</evidence>
<sequence>MSSSPLSDATNLSWWPILLFIGLIAVCVIFTMMIAYCDDDTMPENAPYYADIAFVQN</sequence>
<name>A0A6C0C702_9ZZZZ</name>
<feature type="transmembrane region" description="Helical" evidence="1">
    <location>
        <begin position="12"/>
        <end position="36"/>
    </location>
</feature>
<accession>A0A6C0C702</accession>
<keyword evidence="1" id="KW-0472">Membrane</keyword>
<keyword evidence="1" id="KW-1133">Transmembrane helix</keyword>
<organism evidence="2">
    <name type="scientific">viral metagenome</name>
    <dbReference type="NCBI Taxonomy" id="1070528"/>
    <lineage>
        <taxon>unclassified sequences</taxon>
        <taxon>metagenomes</taxon>
        <taxon>organismal metagenomes</taxon>
    </lineage>
</organism>
<proteinExistence type="predicted"/>
<reference evidence="2" key="1">
    <citation type="journal article" date="2020" name="Nature">
        <title>Giant virus diversity and host interactions through global metagenomics.</title>
        <authorList>
            <person name="Schulz F."/>
            <person name="Roux S."/>
            <person name="Paez-Espino D."/>
            <person name="Jungbluth S."/>
            <person name="Walsh D.A."/>
            <person name="Denef V.J."/>
            <person name="McMahon K.D."/>
            <person name="Konstantinidis K.T."/>
            <person name="Eloe-Fadrosh E.A."/>
            <person name="Kyrpides N.C."/>
            <person name="Woyke T."/>
        </authorList>
    </citation>
    <scope>NUCLEOTIDE SEQUENCE</scope>
    <source>
        <strain evidence="2">GVMAG-M-3300020192-26</strain>
    </source>
</reference>
<evidence type="ECO:0000313" key="2">
    <source>
        <dbReference type="EMBL" id="QHT00103.1"/>
    </source>
</evidence>
<dbReference type="EMBL" id="MN739352">
    <property type="protein sequence ID" value="QHT00103.1"/>
    <property type="molecule type" value="Genomic_DNA"/>
</dbReference>